<dbReference type="GeneID" id="77806191"/>
<evidence type="ECO:0000256" key="4">
    <source>
        <dbReference type="RuleBase" id="RU365006"/>
    </source>
</evidence>
<comment type="similarity">
    <text evidence="4">Belongs to the metallo-beta-lactamase superfamily. RNA-metabolizing metallo-beta-lactamase-like family. CPSF2/YSH1 subfamily.</text>
</comment>
<dbReference type="Pfam" id="PF07521">
    <property type="entry name" value="RMMBL"/>
    <property type="match status" value="1"/>
</dbReference>
<dbReference type="InterPro" id="IPR027075">
    <property type="entry name" value="CPSF2"/>
</dbReference>
<evidence type="ECO:0000256" key="3">
    <source>
        <dbReference type="ARBA" id="ARBA00023242"/>
    </source>
</evidence>
<sequence length="1009" mass="110514">MKNEYSVWPARRDPRASDRCSPVPDDRTPRALQPGDKRQAENSSTILRKRKTAMAIKLTPLIGAHDSSGILSYLLEIDEGRILLDCGCPDRPTLGEIDRYLDTLAELAPTLDLLLLSHPLLSSLGLVPLLRARLGLRCPIYATLPTKEMGRWAAEEWIGQRALEESNAVDHPAPLLNQSAENQAPQVSDPPPTQQNISPDPQNPSKSTSPNQSKSNSPDQIWKTSFKELRDAFDSVIAVRYSQPIHLGGKLRPLTLTAHKSGHTIGGTIWSLRSPLHTVSSASSSTLIYAPIFNHVRESHLDSAALVQATGDGSMRIGLGMSRPMVMVVGTERSLIKGIRKKDRDRILLDSITQTLRASRTVLIPTDPSARLIELLLLLDSHWSQSRLDSFPLCLVSKTGKDVVTFIRSLTEWMSPALARSSFDQNHHKRGGRDQNDQGPLRLRHIRFFNSVESLEAELPIRQPKVILAVPMSLDYGFSRTMFMRLAGVEGNLIILTSLSSTQLTDLDSQSDHLLDHLASIAADAANQQREDPASNPEPHLPQIVQLDAKIDVELRRKVILEGEELEQFLEEERRAQERKAKAAAMLARSRQLMEDEESDESGSESESESDAIAVARTLTGGGPSWDEFVDEKEPMAFDIYVKGGSATRFSGGRTQTFRMFPVVERRRKVDGYGEVIDVDGWLKRGDAVDEAIQRAESGGRKAPKEDPVNLIPVEPPSKFVASTETIEVKCSVLTIDLDGKADGRALKTIIPQINPKTVVLINGSTTSNADFANSVAGLPAFTTQVFSPKVGEQGTFGHDTKSFSVRLGDSIMNSLRFSEVEGFDVAYISGNLEISNESSIPTLERTNGSREQPPRKMRRMSAIKPVGEEGKEGDSSGGREGQRLEPLASIASGSAIFIGDLRLAGLKAYLISNDIPAEFVAEGVLVCGPVPLSKCLNELNNKTKFIPNTPNVALNRPDLHTIATNELAGGSVSVRKSAKGQLIIDGSLGLTFFAIRQAVYDLHARTKC</sequence>
<protein>
    <recommendedName>
        <fullName evidence="4">Cleavage and polyadenylation specificity factor subunit 2</fullName>
    </recommendedName>
    <alternativeName>
        <fullName evidence="4">Cleavage and polyadenylation specificity factor 100 kDa subunit</fullName>
    </alternativeName>
</protein>
<feature type="region of interest" description="Disordered" evidence="5">
    <location>
        <begin position="1"/>
        <end position="42"/>
    </location>
</feature>
<evidence type="ECO:0000256" key="2">
    <source>
        <dbReference type="ARBA" id="ARBA00022664"/>
    </source>
</evidence>
<comment type="subcellular location">
    <subcellularLocation>
        <location evidence="1 4">Nucleus</location>
    </subcellularLocation>
</comment>
<feature type="region of interest" description="Disordered" evidence="5">
    <location>
        <begin position="840"/>
        <end position="883"/>
    </location>
</feature>
<dbReference type="PANTHER" id="PTHR45922:SF1">
    <property type="entry name" value="CLEAVAGE AND POLYADENYLATION SPECIFICITY FACTOR SUBUNIT 2"/>
    <property type="match status" value="1"/>
</dbReference>
<dbReference type="Gene3D" id="3.60.15.10">
    <property type="entry name" value="Ribonuclease Z/Hydroxyacylglutathione hydrolase-like"/>
    <property type="match status" value="1"/>
</dbReference>
<dbReference type="Pfam" id="PF13299">
    <property type="entry name" value="CPSF100_C"/>
    <property type="match status" value="1"/>
</dbReference>
<dbReference type="InterPro" id="IPR022712">
    <property type="entry name" value="Beta_Casp"/>
</dbReference>
<evidence type="ECO:0000259" key="6">
    <source>
        <dbReference type="SMART" id="SM01027"/>
    </source>
</evidence>
<dbReference type="Pfam" id="PF10996">
    <property type="entry name" value="Beta-Casp"/>
    <property type="match status" value="1"/>
</dbReference>
<feature type="compositionally biased region" description="Basic and acidic residues" evidence="5">
    <location>
        <begin position="10"/>
        <end position="40"/>
    </location>
</feature>
<feature type="domain" description="Beta-Casp" evidence="6">
    <location>
        <begin position="372"/>
        <end position="499"/>
    </location>
</feature>
<evidence type="ECO:0000313" key="8">
    <source>
        <dbReference type="Proteomes" id="UP001164743"/>
    </source>
</evidence>
<evidence type="ECO:0000256" key="1">
    <source>
        <dbReference type="ARBA" id="ARBA00004123"/>
    </source>
</evidence>
<keyword evidence="2 4" id="KW-0507">mRNA processing</keyword>
<gene>
    <name evidence="7" type="ORF">PtA15_1A285</name>
</gene>
<dbReference type="SMART" id="SM01027">
    <property type="entry name" value="Beta-Casp"/>
    <property type="match status" value="1"/>
</dbReference>
<feature type="region of interest" description="Disordered" evidence="5">
    <location>
        <begin position="589"/>
        <end position="611"/>
    </location>
</feature>
<dbReference type="PANTHER" id="PTHR45922">
    <property type="entry name" value="CLEAVAGE AND POLYADENYLATION SPECIFICITY FACTOR SUBUNIT 2"/>
    <property type="match status" value="1"/>
</dbReference>
<dbReference type="Gene3D" id="3.40.50.10890">
    <property type="match status" value="1"/>
</dbReference>
<dbReference type="Pfam" id="PF16661">
    <property type="entry name" value="Lactamase_B_6"/>
    <property type="match status" value="2"/>
</dbReference>
<keyword evidence="3 4" id="KW-0539">Nucleus</keyword>
<reference evidence="7" key="1">
    <citation type="submission" date="2022-10" db="EMBL/GenBank/DDBJ databases">
        <title>Puccinia triticina Genome sequencing and assembly.</title>
        <authorList>
            <person name="Li C."/>
        </authorList>
    </citation>
    <scope>NUCLEOTIDE SEQUENCE</scope>
    <source>
        <strain evidence="7">Pt15</strain>
    </source>
</reference>
<dbReference type="EMBL" id="CP110421">
    <property type="protein sequence ID" value="WAQ80947.1"/>
    <property type="molecule type" value="Genomic_DNA"/>
</dbReference>
<proteinExistence type="inferred from homology"/>
<keyword evidence="8" id="KW-1185">Reference proteome</keyword>
<feature type="compositionally biased region" description="Acidic residues" evidence="5">
    <location>
        <begin position="595"/>
        <end position="610"/>
    </location>
</feature>
<dbReference type="Proteomes" id="UP001164743">
    <property type="component" value="Chromosome 1A"/>
</dbReference>
<organism evidence="7 8">
    <name type="scientific">Puccinia triticina</name>
    <dbReference type="NCBI Taxonomy" id="208348"/>
    <lineage>
        <taxon>Eukaryota</taxon>
        <taxon>Fungi</taxon>
        <taxon>Dikarya</taxon>
        <taxon>Basidiomycota</taxon>
        <taxon>Pucciniomycotina</taxon>
        <taxon>Pucciniomycetes</taxon>
        <taxon>Pucciniales</taxon>
        <taxon>Pucciniaceae</taxon>
        <taxon>Puccinia</taxon>
    </lineage>
</organism>
<evidence type="ECO:0000256" key="5">
    <source>
        <dbReference type="SAM" id="MobiDB-lite"/>
    </source>
</evidence>
<feature type="compositionally biased region" description="Polar residues" evidence="5">
    <location>
        <begin position="194"/>
        <end position="219"/>
    </location>
</feature>
<dbReference type="SUPFAM" id="SSF56281">
    <property type="entry name" value="Metallo-hydrolase/oxidoreductase"/>
    <property type="match status" value="1"/>
</dbReference>
<evidence type="ECO:0000313" key="7">
    <source>
        <dbReference type="EMBL" id="WAQ80947.1"/>
    </source>
</evidence>
<dbReference type="InterPro" id="IPR011108">
    <property type="entry name" value="RMMBL"/>
</dbReference>
<dbReference type="RefSeq" id="XP_053016502.1">
    <property type="nucleotide sequence ID" value="XM_053165296.1"/>
</dbReference>
<dbReference type="InterPro" id="IPR001279">
    <property type="entry name" value="Metallo-B-lactamas"/>
</dbReference>
<feature type="compositionally biased region" description="Polar residues" evidence="5">
    <location>
        <begin position="840"/>
        <end position="851"/>
    </location>
</feature>
<dbReference type="InterPro" id="IPR025069">
    <property type="entry name" value="Cpsf2_C"/>
</dbReference>
<feature type="region of interest" description="Disordered" evidence="5">
    <location>
        <begin position="181"/>
        <end position="219"/>
    </location>
</feature>
<dbReference type="InterPro" id="IPR036866">
    <property type="entry name" value="RibonucZ/Hydroxyglut_hydro"/>
</dbReference>
<name>A0ABY7C916_9BASI</name>
<accession>A0ABY7C916</accession>
<keyword evidence="4" id="KW-0694">RNA-binding</keyword>